<dbReference type="PANTHER" id="PTHR11292:SF7">
    <property type="entry name" value="T-CELL SURFACE GLYCOPROTEIN CD8 BETA CHAIN-RELATED"/>
    <property type="match status" value="1"/>
</dbReference>
<evidence type="ECO:0000313" key="13">
    <source>
        <dbReference type="Proteomes" id="UP000551758"/>
    </source>
</evidence>
<dbReference type="SMART" id="SM00406">
    <property type="entry name" value="IGv"/>
    <property type="match status" value="1"/>
</dbReference>
<keyword evidence="6" id="KW-1064">Adaptive immunity</keyword>
<evidence type="ECO:0000256" key="7">
    <source>
        <dbReference type="ARBA" id="ARBA00023136"/>
    </source>
</evidence>
<reference evidence="12 13" key="1">
    <citation type="journal article" date="2020" name="Mol. Biol. Evol.">
        <title>Interspecific Gene Flow and the Evolution of Specialization in Black and White Rhinoceros.</title>
        <authorList>
            <person name="Moodley Y."/>
            <person name="Westbury M.V."/>
            <person name="Russo I.M."/>
            <person name="Gopalakrishnan S."/>
            <person name="Rakotoarivelo A."/>
            <person name="Olsen R.A."/>
            <person name="Prost S."/>
            <person name="Tunstall T."/>
            <person name="Ryder O.A."/>
            <person name="Dalen L."/>
            <person name="Bruford M.W."/>
        </authorList>
    </citation>
    <scope>NUCLEOTIDE SEQUENCE [LARGE SCALE GENOMIC DNA]</scope>
    <source>
        <strain evidence="12">SBR-YM</strain>
        <tissue evidence="12">Skin</tissue>
    </source>
</reference>
<dbReference type="PROSITE" id="PS50835">
    <property type="entry name" value="IG_LIKE"/>
    <property type="match status" value="1"/>
</dbReference>
<dbReference type="AlphaFoldDB" id="A0A7J7EGZ0"/>
<evidence type="ECO:0000259" key="11">
    <source>
        <dbReference type="PROSITE" id="PS50835"/>
    </source>
</evidence>
<dbReference type="EMBL" id="JACDTQ010002903">
    <property type="protein sequence ID" value="KAF5915019.1"/>
    <property type="molecule type" value="Genomic_DNA"/>
</dbReference>
<evidence type="ECO:0000256" key="5">
    <source>
        <dbReference type="ARBA" id="ARBA00022989"/>
    </source>
</evidence>
<proteinExistence type="predicted"/>
<dbReference type="InterPro" id="IPR003599">
    <property type="entry name" value="Ig_sub"/>
</dbReference>
<comment type="subcellular location">
    <subcellularLocation>
        <location evidence="1">Membrane</location>
        <topology evidence="1">Single-pass type I membrane protein</topology>
    </subcellularLocation>
</comment>
<dbReference type="Gene3D" id="2.60.40.10">
    <property type="entry name" value="Immunoglobulins"/>
    <property type="match status" value="1"/>
</dbReference>
<name>A0A7J7EGZ0_DICBM</name>
<dbReference type="SMART" id="SM00409">
    <property type="entry name" value="IG"/>
    <property type="match status" value="1"/>
</dbReference>
<comment type="caution">
    <text evidence="12">The sequence shown here is derived from an EMBL/GenBank/DDBJ whole genome shotgun (WGS) entry which is preliminary data.</text>
</comment>
<dbReference type="InterPro" id="IPR007110">
    <property type="entry name" value="Ig-like_dom"/>
</dbReference>
<dbReference type="InterPro" id="IPR036179">
    <property type="entry name" value="Ig-like_dom_sf"/>
</dbReference>
<evidence type="ECO:0000313" key="12">
    <source>
        <dbReference type="EMBL" id="KAF5915019.1"/>
    </source>
</evidence>
<dbReference type="GO" id="GO:0005886">
    <property type="term" value="C:plasma membrane"/>
    <property type="evidence" value="ECO:0007669"/>
    <property type="project" value="UniProtKB-ARBA"/>
</dbReference>
<accession>A0A7J7EGZ0</accession>
<dbReference type="PANTHER" id="PTHR11292">
    <property type="entry name" value="T-CELL SURFACE GLYCOPROTEIN CD8 BETA CHAIN"/>
    <property type="match status" value="1"/>
</dbReference>
<dbReference type="InterPro" id="IPR013106">
    <property type="entry name" value="Ig_V-set"/>
</dbReference>
<evidence type="ECO:0000256" key="2">
    <source>
        <dbReference type="ARBA" id="ARBA00022692"/>
    </source>
</evidence>
<keyword evidence="8" id="KW-1015">Disulfide bond</keyword>
<dbReference type="SUPFAM" id="SSF48726">
    <property type="entry name" value="Immunoglobulin"/>
    <property type="match status" value="1"/>
</dbReference>
<gene>
    <name evidence="12" type="ORF">HPG69_003519</name>
</gene>
<dbReference type="GO" id="GO:0015026">
    <property type="term" value="F:coreceptor activity"/>
    <property type="evidence" value="ECO:0007669"/>
    <property type="project" value="InterPro"/>
</dbReference>
<evidence type="ECO:0000256" key="3">
    <source>
        <dbReference type="ARBA" id="ARBA00022729"/>
    </source>
</evidence>
<evidence type="ECO:0000256" key="4">
    <source>
        <dbReference type="ARBA" id="ARBA00022859"/>
    </source>
</evidence>
<evidence type="ECO:0000256" key="1">
    <source>
        <dbReference type="ARBA" id="ARBA00004479"/>
    </source>
</evidence>
<keyword evidence="7" id="KW-0472">Membrane</keyword>
<dbReference type="FunFam" id="2.60.40.10:FF:000645">
    <property type="entry name" value="T-cell surface glycoprotein CD8 beta chain"/>
    <property type="match status" value="1"/>
</dbReference>
<keyword evidence="3" id="KW-0732">Signal</keyword>
<protein>
    <recommendedName>
        <fullName evidence="11">Ig-like domain-containing protein</fullName>
    </recommendedName>
</protein>
<sequence>MVQTNQTAVLTCEAKTYHTTVRIYWLRQRQAPSAHSHLEFLAFWDTTKKTVYGEKVQQEKLTVFQDASKYVLNLARVKPADSGIYFCMTIGTPELTFGKGTELSVENHFSEKSFLDPQRQELDSVAPGSSAPQSLRVAFCSVCLSHCPIPALQHVTLDKNEREE</sequence>
<dbReference type="Pfam" id="PF07686">
    <property type="entry name" value="V-set"/>
    <property type="match status" value="1"/>
</dbReference>
<evidence type="ECO:0000256" key="6">
    <source>
        <dbReference type="ARBA" id="ARBA00023130"/>
    </source>
</evidence>
<keyword evidence="13" id="KW-1185">Reference proteome</keyword>
<dbReference type="InterPro" id="IPR013783">
    <property type="entry name" value="Ig-like_fold"/>
</dbReference>
<dbReference type="GO" id="GO:0002250">
    <property type="term" value="P:adaptive immune response"/>
    <property type="evidence" value="ECO:0007669"/>
    <property type="project" value="UniProtKB-KW"/>
</dbReference>
<evidence type="ECO:0000256" key="10">
    <source>
        <dbReference type="ARBA" id="ARBA00023319"/>
    </source>
</evidence>
<dbReference type="GO" id="GO:0050776">
    <property type="term" value="P:regulation of immune response"/>
    <property type="evidence" value="ECO:0007669"/>
    <property type="project" value="InterPro"/>
</dbReference>
<dbReference type="GO" id="GO:0009986">
    <property type="term" value="C:cell surface"/>
    <property type="evidence" value="ECO:0007669"/>
    <property type="project" value="TreeGrafter"/>
</dbReference>
<keyword evidence="4" id="KW-0391">Immunity</keyword>
<dbReference type="GO" id="GO:0042288">
    <property type="term" value="F:MHC class I protein binding"/>
    <property type="evidence" value="ECO:0007669"/>
    <property type="project" value="InterPro"/>
</dbReference>
<dbReference type="InterPro" id="IPR042414">
    <property type="entry name" value="CD8B"/>
</dbReference>
<organism evidence="12 13">
    <name type="scientific">Diceros bicornis minor</name>
    <name type="common">South-central black rhinoceros</name>
    <dbReference type="NCBI Taxonomy" id="77932"/>
    <lineage>
        <taxon>Eukaryota</taxon>
        <taxon>Metazoa</taxon>
        <taxon>Chordata</taxon>
        <taxon>Craniata</taxon>
        <taxon>Vertebrata</taxon>
        <taxon>Euteleostomi</taxon>
        <taxon>Mammalia</taxon>
        <taxon>Eutheria</taxon>
        <taxon>Laurasiatheria</taxon>
        <taxon>Perissodactyla</taxon>
        <taxon>Rhinocerotidae</taxon>
        <taxon>Diceros</taxon>
    </lineage>
</organism>
<keyword evidence="5" id="KW-1133">Transmembrane helix</keyword>
<dbReference type="CDD" id="cd07700">
    <property type="entry name" value="IgV_CD8_beta"/>
    <property type="match status" value="1"/>
</dbReference>
<keyword evidence="2" id="KW-0812">Transmembrane</keyword>
<dbReference type="Proteomes" id="UP000551758">
    <property type="component" value="Unassembled WGS sequence"/>
</dbReference>
<keyword evidence="9" id="KW-0325">Glycoprotein</keyword>
<evidence type="ECO:0000256" key="8">
    <source>
        <dbReference type="ARBA" id="ARBA00023157"/>
    </source>
</evidence>
<feature type="domain" description="Ig-like" evidence="11">
    <location>
        <begin position="1"/>
        <end position="87"/>
    </location>
</feature>
<evidence type="ECO:0000256" key="9">
    <source>
        <dbReference type="ARBA" id="ARBA00023180"/>
    </source>
</evidence>
<keyword evidence="10" id="KW-0393">Immunoglobulin domain</keyword>